<organism evidence="1 2">
    <name type="scientific">Rubinisphaera italica</name>
    <dbReference type="NCBI Taxonomy" id="2527969"/>
    <lineage>
        <taxon>Bacteria</taxon>
        <taxon>Pseudomonadati</taxon>
        <taxon>Planctomycetota</taxon>
        <taxon>Planctomycetia</taxon>
        <taxon>Planctomycetales</taxon>
        <taxon>Planctomycetaceae</taxon>
        <taxon>Rubinisphaera</taxon>
    </lineage>
</organism>
<evidence type="ECO:0000313" key="2">
    <source>
        <dbReference type="Proteomes" id="UP000316095"/>
    </source>
</evidence>
<gene>
    <name evidence="1" type="ORF">Pan54_02360</name>
</gene>
<protein>
    <recommendedName>
        <fullName evidence="3">DUF1570 domain-containing protein</fullName>
    </recommendedName>
</protein>
<reference evidence="1 2" key="1">
    <citation type="submission" date="2019-02" db="EMBL/GenBank/DDBJ databases">
        <title>Deep-cultivation of Planctomycetes and their phenomic and genomic characterization uncovers novel biology.</title>
        <authorList>
            <person name="Wiegand S."/>
            <person name="Jogler M."/>
            <person name="Boedeker C."/>
            <person name="Pinto D."/>
            <person name="Vollmers J."/>
            <person name="Rivas-Marin E."/>
            <person name="Kohn T."/>
            <person name="Peeters S.H."/>
            <person name="Heuer A."/>
            <person name="Rast P."/>
            <person name="Oberbeckmann S."/>
            <person name="Bunk B."/>
            <person name="Jeske O."/>
            <person name="Meyerdierks A."/>
            <person name="Storesund J.E."/>
            <person name="Kallscheuer N."/>
            <person name="Luecker S."/>
            <person name="Lage O.M."/>
            <person name="Pohl T."/>
            <person name="Merkel B.J."/>
            <person name="Hornburger P."/>
            <person name="Mueller R.-W."/>
            <person name="Bruemmer F."/>
            <person name="Labrenz M."/>
            <person name="Spormann A.M."/>
            <person name="Op Den Camp H."/>
            <person name="Overmann J."/>
            <person name="Amann R."/>
            <person name="Jetten M.S.M."/>
            <person name="Mascher T."/>
            <person name="Medema M.H."/>
            <person name="Devos D.P."/>
            <person name="Kaster A.-K."/>
            <person name="Ovreas L."/>
            <person name="Rohde M."/>
            <person name="Galperin M.Y."/>
            <person name="Jogler C."/>
        </authorList>
    </citation>
    <scope>NUCLEOTIDE SEQUENCE [LARGE SCALE GENOMIC DNA]</scope>
    <source>
        <strain evidence="1 2">Pan54</strain>
    </source>
</reference>
<evidence type="ECO:0000313" key="1">
    <source>
        <dbReference type="EMBL" id="TWT59529.1"/>
    </source>
</evidence>
<sequence>MRTKLIALLICELIFWNCLNQSTILAQERASQIRESRSKNFVMRSDLSAEESQELLKRLETMLDLVSKYWGKKNAGIIEMYVVKDLSVWSPDMMPANAWQSVSTGGGLTITQKRSLGRVWQAKAVVYAIADRGTPQHEAVHAYCGQAFGSTGPVWYSEGMAEIGKYWAGPDDKTVHCDPYVIKYLKTSPYKPLQELVDRDQFTGDSWQNYAWRWTLCHLLGFNENYSQRFKPLGLALMSEQPRISFAAVYGTMAKEIEFEHKMFVENMDVGYRVDLCSWDWRTKFQPLRGSRASSVKIKADHGWQASRLEVTAGERYSYSTNGEWTLEEDGEEFTADGNDTGDGRLIGVIFNDYELTKPFELGTDGTFEAECDGKLYVRCREDWSKIADNEGTITLKLQAAR</sequence>
<dbReference type="Gene3D" id="2.60.120.430">
    <property type="entry name" value="Galactose-binding lectin"/>
    <property type="match status" value="1"/>
</dbReference>
<evidence type="ECO:0008006" key="3">
    <source>
        <dbReference type="Google" id="ProtNLM"/>
    </source>
</evidence>
<dbReference type="EMBL" id="SJPG01000001">
    <property type="protein sequence ID" value="TWT59529.1"/>
    <property type="molecule type" value="Genomic_DNA"/>
</dbReference>
<accession>A0A5C5XA00</accession>
<name>A0A5C5XA00_9PLAN</name>
<proteinExistence type="predicted"/>
<comment type="caution">
    <text evidence="1">The sequence shown here is derived from an EMBL/GenBank/DDBJ whole genome shotgun (WGS) entry which is preliminary data.</text>
</comment>
<dbReference type="AlphaFoldDB" id="A0A5C5XA00"/>
<dbReference type="Proteomes" id="UP000316095">
    <property type="component" value="Unassembled WGS sequence"/>
</dbReference>
<keyword evidence="2" id="KW-1185">Reference proteome</keyword>